<comment type="caution">
    <text evidence="3">The sequence shown here is derived from an EMBL/GenBank/DDBJ whole genome shotgun (WGS) entry which is preliminary data.</text>
</comment>
<proteinExistence type="predicted"/>
<dbReference type="Proteomes" id="UP000034320">
    <property type="component" value="Unassembled WGS sequence"/>
</dbReference>
<gene>
    <name evidence="3" type="ORF">UV09_C0004G0004</name>
</gene>
<dbReference type="EMBL" id="LCDD01000004">
    <property type="protein sequence ID" value="KKS47515.1"/>
    <property type="molecule type" value="Genomic_DNA"/>
</dbReference>
<dbReference type="GO" id="GO:0030246">
    <property type="term" value="F:carbohydrate binding"/>
    <property type="evidence" value="ECO:0007669"/>
    <property type="project" value="InterPro"/>
</dbReference>
<name>A0A0G0ZFJ8_9BACT</name>
<keyword evidence="1" id="KW-0472">Membrane</keyword>
<feature type="domain" description="Cohesin" evidence="2">
    <location>
        <begin position="55"/>
        <end position="172"/>
    </location>
</feature>
<keyword evidence="1" id="KW-1133">Transmembrane helix</keyword>
<dbReference type="AlphaFoldDB" id="A0A0G0ZFJ8"/>
<dbReference type="Gene3D" id="2.60.40.680">
    <property type="match status" value="1"/>
</dbReference>
<evidence type="ECO:0000313" key="4">
    <source>
        <dbReference type="Proteomes" id="UP000034320"/>
    </source>
</evidence>
<keyword evidence="1" id="KW-0812">Transmembrane</keyword>
<evidence type="ECO:0000259" key="2">
    <source>
        <dbReference type="Pfam" id="PF00963"/>
    </source>
</evidence>
<feature type="transmembrane region" description="Helical" evidence="1">
    <location>
        <begin position="14"/>
        <end position="33"/>
    </location>
</feature>
<dbReference type="Pfam" id="PF00963">
    <property type="entry name" value="Cohesin"/>
    <property type="match status" value="1"/>
</dbReference>
<dbReference type="SUPFAM" id="SSF49384">
    <property type="entry name" value="Carbohydrate-binding domain"/>
    <property type="match status" value="1"/>
</dbReference>
<evidence type="ECO:0000256" key="1">
    <source>
        <dbReference type="SAM" id="Phobius"/>
    </source>
</evidence>
<protein>
    <recommendedName>
        <fullName evidence="2">Cohesin domain-containing protein</fullName>
    </recommendedName>
</protein>
<accession>A0A0G0ZFJ8</accession>
<organism evidence="3 4">
    <name type="scientific">Candidatus Gottesmanbacteria bacterium GW2011_GWA2_42_18</name>
    <dbReference type="NCBI Taxonomy" id="1618442"/>
    <lineage>
        <taxon>Bacteria</taxon>
        <taxon>Candidatus Gottesmaniibacteriota</taxon>
    </lineage>
</organism>
<dbReference type="InterPro" id="IPR008965">
    <property type="entry name" value="CBM2/CBM3_carb-bd_dom_sf"/>
</dbReference>
<reference evidence="3 4" key="1">
    <citation type="journal article" date="2015" name="Nature">
        <title>rRNA introns, odd ribosomes, and small enigmatic genomes across a large radiation of phyla.</title>
        <authorList>
            <person name="Brown C.T."/>
            <person name="Hug L.A."/>
            <person name="Thomas B.C."/>
            <person name="Sharon I."/>
            <person name="Castelle C.J."/>
            <person name="Singh A."/>
            <person name="Wilkins M.J."/>
            <person name="Williams K.H."/>
            <person name="Banfield J.F."/>
        </authorList>
    </citation>
    <scope>NUCLEOTIDE SEQUENCE [LARGE SCALE GENOMIC DNA]</scope>
</reference>
<dbReference type="InterPro" id="IPR002102">
    <property type="entry name" value="Cohesin_dom"/>
</dbReference>
<dbReference type="CDD" id="cd08547">
    <property type="entry name" value="Type_II_cohesin"/>
    <property type="match status" value="1"/>
</dbReference>
<sequence length="182" mass="20166">MEQKRSHTKSSNKIFILVLCFIIGILAASIYRLKFANKNSEIKKEAKLDLLSENTKVKSGEEMKVTLVLDSGRTEVAAADFFVTYNPEYLKVTSVSTGKFFANYPINITGSDFVKVSGVATFDGKSVVLPKGKETVAEIVFLAQNNKGKTEINFNREKTIVATNGINILDPKRPSRLDINIL</sequence>
<dbReference type="GO" id="GO:0000272">
    <property type="term" value="P:polysaccharide catabolic process"/>
    <property type="evidence" value="ECO:0007669"/>
    <property type="project" value="InterPro"/>
</dbReference>
<evidence type="ECO:0000313" key="3">
    <source>
        <dbReference type="EMBL" id="KKS47515.1"/>
    </source>
</evidence>